<dbReference type="SMART" id="SM00355">
    <property type="entry name" value="ZnF_C2H2"/>
    <property type="match status" value="4"/>
</dbReference>
<dbReference type="Gene3D" id="3.30.160.60">
    <property type="entry name" value="Classic Zinc Finger"/>
    <property type="match status" value="4"/>
</dbReference>
<dbReference type="InterPro" id="IPR050717">
    <property type="entry name" value="C2H2-ZF_Transcription_Reg"/>
</dbReference>
<feature type="compositionally biased region" description="Polar residues" evidence="6">
    <location>
        <begin position="20"/>
        <end position="48"/>
    </location>
</feature>
<evidence type="ECO:0000313" key="8">
    <source>
        <dbReference type="EMBL" id="KAG9326404.1"/>
    </source>
</evidence>
<dbReference type="SUPFAM" id="SSF57667">
    <property type="entry name" value="beta-beta-alpha zinc fingers"/>
    <property type="match status" value="3"/>
</dbReference>
<feature type="compositionally biased region" description="Low complexity" evidence="6">
    <location>
        <begin position="173"/>
        <end position="185"/>
    </location>
</feature>
<feature type="compositionally biased region" description="Low complexity" evidence="6">
    <location>
        <begin position="142"/>
        <end position="151"/>
    </location>
</feature>
<dbReference type="FunFam" id="3.30.160.60:FF:000358">
    <property type="entry name" value="zinc finger protein 24"/>
    <property type="match status" value="1"/>
</dbReference>
<feature type="compositionally biased region" description="Low complexity" evidence="6">
    <location>
        <begin position="59"/>
        <end position="74"/>
    </location>
</feature>
<feature type="domain" description="C2H2-type" evidence="7">
    <location>
        <begin position="253"/>
        <end position="282"/>
    </location>
</feature>
<evidence type="ECO:0000256" key="4">
    <source>
        <dbReference type="ARBA" id="ARBA00022833"/>
    </source>
</evidence>
<organism evidence="8 9">
    <name type="scientific">Mortierella alpina</name>
    <name type="common">Oleaginous fungus</name>
    <name type="synonym">Mortierella renispora</name>
    <dbReference type="NCBI Taxonomy" id="64518"/>
    <lineage>
        <taxon>Eukaryota</taxon>
        <taxon>Fungi</taxon>
        <taxon>Fungi incertae sedis</taxon>
        <taxon>Mucoromycota</taxon>
        <taxon>Mortierellomycotina</taxon>
        <taxon>Mortierellomycetes</taxon>
        <taxon>Mortierellales</taxon>
        <taxon>Mortierellaceae</taxon>
        <taxon>Mortierella</taxon>
    </lineage>
</organism>
<dbReference type="GO" id="GO:0005634">
    <property type="term" value="C:nucleus"/>
    <property type="evidence" value="ECO:0007669"/>
    <property type="project" value="TreeGrafter"/>
</dbReference>
<dbReference type="PROSITE" id="PS50157">
    <property type="entry name" value="ZINC_FINGER_C2H2_2"/>
    <property type="match status" value="4"/>
</dbReference>
<feature type="domain" description="C2H2-type" evidence="7">
    <location>
        <begin position="193"/>
        <end position="222"/>
    </location>
</feature>
<accession>A0A9P8A9K9</accession>
<feature type="compositionally biased region" description="Polar residues" evidence="6">
    <location>
        <begin position="1"/>
        <end position="10"/>
    </location>
</feature>
<comment type="caution">
    <text evidence="8">The sequence shown here is derived from an EMBL/GenBank/DDBJ whole genome shotgun (WGS) entry which is preliminary data.</text>
</comment>
<dbReference type="GO" id="GO:0008270">
    <property type="term" value="F:zinc ion binding"/>
    <property type="evidence" value="ECO:0007669"/>
    <property type="project" value="UniProtKB-KW"/>
</dbReference>
<keyword evidence="3 5" id="KW-0863">Zinc-finger</keyword>
<protein>
    <recommendedName>
        <fullName evidence="7">C2H2-type domain-containing protein</fullName>
    </recommendedName>
</protein>
<dbReference type="EMBL" id="JAIFTL010000020">
    <property type="protein sequence ID" value="KAG9326404.1"/>
    <property type="molecule type" value="Genomic_DNA"/>
</dbReference>
<sequence>MTSTRTTMSFQALHKDPQDSSDANVYPSPSLSPATAFQASMHEQPSHTARSRRRSSVKALLSSSNPPASPLDALVMALEATVEEEESSRESGQLLDGTSAQAGQLEEDPDATIPSSPTLFMKRPATGPSLHHLPTLLLPESASAATASQSSGLTPTTQPNGASVTHGSQRKMSISSQGSVSSTNSTGERTKEYACAIGNCEKKFYQVAHLRSHERCHSGTRPYVCRFDGCDRAFSQLGNLKTHERKHTGERPYKCPHPDCDKTFTQLGNLKTHERIHDEVKPFMCRLPGCGKTFSQLGNLKTHTTKMHPEVSISDEELSVRTSVANHGGHTRANPSSNGSRLVPGHESGVVQVIAHFSPYQRRPIKPQQSEEERLLRKIRAMIHHQQRVRELEDGSEVSDEMDE</sequence>
<dbReference type="GO" id="GO:0000977">
    <property type="term" value="F:RNA polymerase II transcription regulatory region sequence-specific DNA binding"/>
    <property type="evidence" value="ECO:0007669"/>
    <property type="project" value="TreeGrafter"/>
</dbReference>
<dbReference type="FunFam" id="3.30.160.60:FF:000125">
    <property type="entry name" value="Putative zinc finger protein 143"/>
    <property type="match status" value="1"/>
</dbReference>
<evidence type="ECO:0000256" key="6">
    <source>
        <dbReference type="SAM" id="MobiDB-lite"/>
    </source>
</evidence>
<evidence type="ECO:0000256" key="2">
    <source>
        <dbReference type="ARBA" id="ARBA00022737"/>
    </source>
</evidence>
<dbReference type="Pfam" id="PF00096">
    <property type="entry name" value="zf-C2H2"/>
    <property type="match status" value="3"/>
</dbReference>
<evidence type="ECO:0000259" key="7">
    <source>
        <dbReference type="PROSITE" id="PS50157"/>
    </source>
</evidence>
<evidence type="ECO:0000256" key="1">
    <source>
        <dbReference type="ARBA" id="ARBA00022723"/>
    </source>
</evidence>
<feature type="domain" description="C2H2-type" evidence="7">
    <location>
        <begin position="283"/>
        <end position="308"/>
    </location>
</feature>
<dbReference type="GO" id="GO:0000981">
    <property type="term" value="F:DNA-binding transcription factor activity, RNA polymerase II-specific"/>
    <property type="evidence" value="ECO:0007669"/>
    <property type="project" value="TreeGrafter"/>
</dbReference>
<proteinExistence type="predicted"/>
<dbReference type="AlphaFoldDB" id="A0A9P8A9K9"/>
<keyword evidence="1" id="KW-0479">Metal-binding</keyword>
<dbReference type="PANTHER" id="PTHR14196">
    <property type="entry name" value="ODD-SKIPPED - RELATED"/>
    <property type="match status" value="1"/>
</dbReference>
<feature type="region of interest" description="Disordered" evidence="6">
    <location>
        <begin position="142"/>
        <end position="188"/>
    </location>
</feature>
<evidence type="ECO:0000256" key="3">
    <source>
        <dbReference type="ARBA" id="ARBA00022771"/>
    </source>
</evidence>
<dbReference type="PROSITE" id="PS00028">
    <property type="entry name" value="ZINC_FINGER_C2H2_1"/>
    <property type="match status" value="4"/>
</dbReference>
<evidence type="ECO:0000313" key="9">
    <source>
        <dbReference type="Proteomes" id="UP000717515"/>
    </source>
</evidence>
<dbReference type="InterPro" id="IPR013087">
    <property type="entry name" value="Znf_C2H2_type"/>
</dbReference>
<gene>
    <name evidence="8" type="ORF">KVV02_008024</name>
</gene>
<dbReference type="InterPro" id="IPR036236">
    <property type="entry name" value="Znf_C2H2_sf"/>
</dbReference>
<dbReference type="PANTHER" id="PTHR14196:SF12">
    <property type="entry name" value="ZINC FINGER PROTEIN 208-LIKE"/>
    <property type="match status" value="1"/>
</dbReference>
<evidence type="ECO:0000256" key="5">
    <source>
        <dbReference type="PROSITE-ProRule" id="PRU00042"/>
    </source>
</evidence>
<dbReference type="Proteomes" id="UP000717515">
    <property type="component" value="Unassembled WGS sequence"/>
</dbReference>
<feature type="compositionally biased region" description="Polar residues" evidence="6">
    <location>
        <begin position="152"/>
        <end position="172"/>
    </location>
</feature>
<feature type="domain" description="C2H2-type" evidence="7">
    <location>
        <begin position="223"/>
        <end position="252"/>
    </location>
</feature>
<name>A0A9P8A9K9_MORAP</name>
<reference evidence="8" key="1">
    <citation type="submission" date="2021-07" db="EMBL/GenBank/DDBJ databases">
        <title>Draft genome of Mortierella alpina, strain LL118, isolated from an aspen leaf litter sample.</title>
        <authorList>
            <person name="Yang S."/>
            <person name="Vinatzer B.A."/>
        </authorList>
    </citation>
    <scope>NUCLEOTIDE SEQUENCE</scope>
    <source>
        <strain evidence="8">LL118</strain>
    </source>
</reference>
<keyword evidence="4" id="KW-0862">Zinc</keyword>
<keyword evidence="2" id="KW-0677">Repeat</keyword>
<feature type="region of interest" description="Disordered" evidence="6">
    <location>
        <begin position="1"/>
        <end position="117"/>
    </location>
</feature>